<dbReference type="Pfam" id="PF17963">
    <property type="entry name" value="Big_9"/>
    <property type="match status" value="1"/>
</dbReference>
<name>A0A381XQZ8_9ZZZZ</name>
<reference evidence="1" key="1">
    <citation type="submission" date="2018-05" db="EMBL/GenBank/DDBJ databases">
        <authorList>
            <person name="Lanie J.A."/>
            <person name="Ng W.-L."/>
            <person name="Kazmierczak K.M."/>
            <person name="Andrzejewski T.M."/>
            <person name="Davidsen T.M."/>
            <person name="Wayne K.J."/>
            <person name="Tettelin H."/>
            <person name="Glass J.I."/>
            <person name="Rusch D."/>
            <person name="Podicherti R."/>
            <person name="Tsui H.-C.T."/>
            <person name="Winkler M.E."/>
        </authorList>
    </citation>
    <scope>NUCLEOTIDE SEQUENCE</scope>
</reference>
<dbReference type="EMBL" id="UINC01015965">
    <property type="protein sequence ID" value="SVA66831.1"/>
    <property type="molecule type" value="Genomic_DNA"/>
</dbReference>
<sequence>MTTDFTIGDAGCSDCDGHVHVFVDGSPNPYGDYMVYAEGPVSLSGVPNGDHSITVQLVDTAHQPFEPSIESTVNVTVFVNNAPVAEDDFYETDEDTPVNGNVLENDTDMDGDSLEAVLVMGTSNGTLNLADDGSFTYTPNENFNGSDEFTYQADDGDEITCEDLGFDYTDCVGTCFNNVDCFQPGEYDGCVEGESTWLGDGYCDDGTWGLVFLCDE</sequence>
<proteinExistence type="predicted"/>
<dbReference type="Gene3D" id="2.60.40.3440">
    <property type="match status" value="1"/>
</dbReference>
<evidence type="ECO:0000313" key="1">
    <source>
        <dbReference type="EMBL" id="SVA66831.1"/>
    </source>
</evidence>
<gene>
    <name evidence="1" type="ORF">METZ01_LOCUS119685</name>
</gene>
<dbReference type="AlphaFoldDB" id="A0A381XQZ8"/>
<evidence type="ECO:0008006" key="2">
    <source>
        <dbReference type="Google" id="ProtNLM"/>
    </source>
</evidence>
<feature type="non-terminal residue" evidence="1">
    <location>
        <position position="216"/>
    </location>
</feature>
<organism evidence="1">
    <name type="scientific">marine metagenome</name>
    <dbReference type="NCBI Taxonomy" id="408172"/>
    <lineage>
        <taxon>unclassified sequences</taxon>
        <taxon>metagenomes</taxon>
        <taxon>ecological metagenomes</taxon>
    </lineage>
</organism>
<accession>A0A381XQZ8</accession>
<protein>
    <recommendedName>
        <fullName evidence="2">Bacterial Ig-like domain-containing protein</fullName>
    </recommendedName>
</protein>